<feature type="non-terminal residue" evidence="1">
    <location>
        <position position="1"/>
    </location>
</feature>
<dbReference type="OrthoDB" id="2674040at2759"/>
<feature type="non-terminal residue" evidence="1">
    <location>
        <position position="68"/>
    </location>
</feature>
<reference evidence="2" key="2">
    <citation type="submission" date="2015-01" db="EMBL/GenBank/DDBJ databases">
        <title>Evolutionary Origins and Diversification of the Mycorrhizal Mutualists.</title>
        <authorList>
            <consortium name="DOE Joint Genome Institute"/>
            <consortium name="Mycorrhizal Genomics Consortium"/>
            <person name="Kohler A."/>
            <person name="Kuo A."/>
            <person name="Nagy L.G."/>
            <person name="Floudas D."/>
            <person name="Copeland A."/>
            <person name="Barry K.W."/>
            <person name="Cichocki N."/>
            <person name="Veneault-Fourrey C."/>
            <person name="LaButti K."/>
            <person name="Lindquist E.A."/>
            <person name="Lipzen A."/>
            <person name="Lundell T."/>
            <person name="Morin E."/>
            <person name="Murat C."/>
            <person name="Riley R."/>
            <person name="Ohm R."/>
            <person name="Sun H."/>
            <person name="Tunlid A."/>
            <person name="Henrissat B."/>
            <person name="Grigoriev I.V."/>
            <person name="Hibbett D.S."/>
            <person name="Martin F."/>
        </authorList>
    </citation>
    <scope>NUCLEOTIDE SEQUENCE [LARGE SCALE GENOMIC DNA]</scope>
    <source>
        <strain evidence="2">441</strain>
    </source>
</reference>
<name>A0A0C9YSA0_9AGAM</name>
<dbReference type="EMBL" id="KN833846">
    <property type="protein sequence ID" value="KIK16824.1"/>
    <property type="molecule type" value="Genomic_DNA"/>
</dbReference>
<dbReference type="HOGENOM" id="CLU_155374_1_1_1"/>
<evidence type="ECO:0000313" key="2">
    <source>
        <dbReference type="Proteomes" id="UP000054018"/>
    </source>
</evidence>
<proteinExistence type="predicted"/>
<keyword evidence="2" id="KW-1185">Reference proteome</keyword>
<dbReference type="AlphaFoldDB" id="A0A0C9YSA0"/>
<accession>A0A0C9YSA0</accession>
<sequence>HPLTYIKWFTTLQHQDPVSGLFIVTCSTWNCCCNASIISIDHIDHVCHLQGWCEREISKDWSADSVLE</sequence>
<reference evidence="1 2" key="1">
    <citation type="submission" date="2014-04" db="EMBL/GenBank/DDBJ databases">
        <authorList>
            <consortium name="DOE Joint Genome Institute"/>
            <person name="Kuo A."/>
            <person name="Kohler A."/>
            <person name="Costa M.D."/>
            <person name="Nagy L.G."/>
            <person name="Floudas D."/>
            <person name="Copeland A."/>
            <person name="Barry K.W."/>
            <person name="Cichocki N."/>
            <person name="Veneault-Fourrey C."/>
            <person name="LaButti K."/>
            <person name="Lindquist E.A."/>
            <person name="Lipzen A."/>
            <person name="Lundell T."/>
            <person name="Morin E."/>
            <person name="Murat C."/>
            <person name="Sun H."/>
            <person name="Tunlid A."/>
            <person name="Henrissat B."/>
            <person name="Grigoriev I.V."/>
            <person name="Hibbett D.S."/>
            <person name="Martin F."/>
            <person name="Nordberg H.P."/>
            <person name="Cantor M.N."/>
            <person name="Hua S.X."/>
        </authorList>
    </citation>
    <scope>NUCLEOTIDE SEQUENCE [LARGE SCALE GENOMIC DNA]</scope>
    <source>
        <strain evidence="1 2">441</strain>
    </source>
</reference>
<organism evidence="1 2">
    <name type="scientific">Pisolithus microcarpus 441</name>
    <dbReference type="NCBI Taxonomy" id="765257"/>
    <lineage>
        <taxon>Eukaryota</taxon>
        <taxon>Fungi</taxon>
        <taxon>Dikarya</taxon>
        <taxon>Basidiomycota</taxon>
        <taxon>Agaricomycotina</taxon>
        <taxon>Agaricomycetes</taxon>
        <taxon>Agaricomycetidae</taxon>
        <taxon>Boletales</taxon>
        <taxon>Sclerodermatineae</taxon>
        <taxon>Pisolithaceae</taxon>
        <taxon>Pisolithus</taxon>
    </lineage>
</organism>
<protein>
    <submittedName>
        <fullName evidence="1">Uncharacterized protein</fullName>
    </submittedName>
</protein>
<gene>
    <name evidence="1" type="ORF">PISMIDRAFT_63149</name>
</gene>
<evidence type="ECO:0000313" key="1">
    <source>
        <dbReference type="EMBL" id="KIK16824.1"/>
    </source>
</evidence>
<dbReference type="Proteomes" id="UP000054018">
    <property type="component" value="Unassembled WGS sequence"/>
</dbReference>